<proteinExistence type="predicted"/>
<dbReference type="Proteomes" id="UP000266723">
    <property type="component" value="Unassembled WGS sequence"/>
</dbReference>
<gene>
    <name evidence="1" type="ORF">DY000_02049481</name>
</gene>
<organism evidence="1 2">
    <name type="scientific">Brassica cretica</name>
    <name type="common">Mustard</name>
    <dbReference type="NCBI Taxonomy" id="69181"/>
    <lineage>
        <taxon>Eukaryota</taxon>
        <taxon>Viridiplantae</taxon>
        <taxon>Streptophyta</taxon>
        <taxon>Embryophyta</taxon>
        <taxon>Tracheophyta</taxon>
        <taxon>Spermatophyta</taxon>
        <taxon>Magnoliopsida</taxon>
        <taxon>eudicotyledons</taxon>
        <taxon>Gunneridae</taxon>
        <taxon>Pentapetalae</taxon>
        <taxon>rosids</taxon>
        <taxon>malvids</taxon>
        <taxon>Brassicales</taxon>
        <taxon>Brassicaceae</taxon>
        <taxon>Brassiceae</taxon>
        <taxon>Brassica</taxon>
    </lineage>
</organism>
<evidence type="ECO:0000313" key="2">
    <source>
        <dbReference type="Proteomes" id="UP000266723"/>
    </source>
</evidence>
<sequence length="311" mass="34521">MHGLMSYRCFRRTRSLRSDRAERTLGCYVATELWLELGRYVATERNGCSVATKRPSGTNAWSLRSYRALARARSLRSDRTSCMCGNCVMTELGSSVLRSSYSDLSVTGLDLDINFVVTVFDPNIGRYVATELGSSSVATWRPILARARSLRTDRAIFFGLFSDVSCFFRMALLNGTIPSDRTDLPSKLLRGVVSCSITGVVWLIDLSVFCETILTALPESTRILEKTVPASSNAMTKASSWGMPSLATSCSWKFIVLTSHIIYSESATSGLLVIVARSRTVCFWRDNLVFGERCIDPSHHGRFSTTSLFPF</sequence>
<evidence type="ECO:0000313" key="1">
    <source>
        <dbReference type="EMBL" id="KAF3611043.1"/>
    </source>
</evidence>
<keyword evidence="2" id="KW-1185">Reference proteome</keyword>
<dbReference type="EMBL" id="QGKV02000297">
    <property type="protein sequence ID" value="KAF3611043.1"/>
    <property type="molecule type" value="Genomic_DNA"/>
</dbReference>
<accession>A0ABQ7F6U1</accession>
<comment type="caution">
    <text evidence="1">The sequence shown here is derived from an EMBL/GenBank/DDBJ whole genome shotgun (WGS) entry which is preliminary data.</text>
</comment>
<name>A0ABQ7F6U1_BRACR</name>
<reference evidence="1 2" key="1">
    <citation type="journal article" date="2020" name="BMC Genomics">
        <title>Intraspecific diversification of the crop wild relative Brassica cretica Lam. using demographic model selection.</title>
        <authorList>
            <person name="Kioukis A."/>
            <person name="Michalopoulou V.A."/>
            <person name="Briers L."/>
            <person name="Pirintsos S."/>
            <person name="Studholme D.J."/>
            <person name="Pavlidis P."/>
            <person name="Sarris P.F."/>
        </authorList>
    </citation>
    <scope>NUCLEOTIDE SEQUENCE [LARGE SCALE GENOMIC DNA]</scope>
    <source>
        <strain evidence="2">cv. PFS-1207/04</strain>
    </source>
</reference>
<protein>
    <submittedName>
        <fullName evidence="1">Uncharacterized protein</fullName>
    </submittedName>
</protein>